<dbReference type="EMBL" id="JAPWIE010000006">
    <property type="protein sequence ID" value="MCZ4552200.1"/>
    <property type="molecule type" value="Genomic_DNA"/>
</dbReference>
<evidence type="ECO:0000313" key="4">
    <source>
        <dbReference type="Proteomes" id="UP001067235"/>
    </source>
</evidence>
<dbReference type="Proteomes" id="UP001067235">
    <property type="component" value="Unassembled WGS sequence"/>
</dbReference>
<keyword evidence="4" id="KW-1185">Reference proteome</keyword>
<keyword evidence="2" id="KW-1133">Transmembrane helix</keyword>
<keyword evidence="2" id="KW-0472">Membrane</keyword>
<proteinExistence type="predicted"/>
<name>A0ABT4MYV7_GORRU</name>
<evidence type="ECO:0000256" key="1">
    <source>
        <dbReference type="SAM" id="MobiDB-lite"/>
    </source>
</evidence>
<evidence type="ECO:0000313" key="3">
    <source>
        <dbReference type="EMBL" id="MCZ4552200.1"/>
    </source>
</evidence>
<organism evidence="3 4">
    <name type="scientific">Gordonia rubripertincta</name>
    <name type="common">Rhodococcus corallinus</name>
    <dbReference type="NCBI Taxonomy" id="36822"/>
    <lineage>
        <taxon>Bacteria</taxon>
        <taxon>Bacillati</taxon>
        <taxon>Actinomycetota</taxon>
        <taxon>Actinomycetes</taxon>
        <taxon>Mycobacteriales</taxon>
        <taxon>Gordoniaceae</taxon>
        <taxon>Gordonia</taxon>
    </lineage>
</organism>
<feature type="transmembrane region" description="Helical" evidence="2">
    <location>
        <begin position="18"/>
        <end position="36"/>
    </location>
</feature>
<reference evidence="3" key="1">
    <citation type="submission" date="2022-12" db="EMBL/GenBank/DDBJ databases">
        <authorList>
            <person name="Krivoruchko A.V."/>
            <person name="Elkin A."/>
        </authorList>
    </citation>
    <scope>NUCLEOTIDE SEQUENCE</scope>
    <source>
        <strain evidence="3">IEGM 1388</strain>
    </source>
</reference>
<protein>
    <submittedName>
        <fullName evidence="3">Uncharacterized protein</fullName>
    </submittedName>
</protein>
<evidence type="ECO:0000256" key="2">
    <source>
        <dbReference type="SAM" id="Phobius"/>
    </source>
</evidence>
<accession>A0ABT4MYV7</accession>
<dbReference type="PROSITE" id="PS51257">
    <property type="entry name" value="PROKAR_LIPOPROTEIN"/>
    <property type="match status" value="1"/>
</dbReference>
<gene>
    <name evidence="3" type="ORF">O4213_19560</name>
</gene>
<feature type="region of interest" description="Disordered" evidence="1">
    <location>
        <begin position="104"/>
        <end position="123"/>
    </location>
</feature>
<dbReference type="RefSeq" id="WP_301572988.1">
    <property type="nucleotide sequence ID" value="NZ_JAPWIE010000006.1"/>
</dbReference>
<comment type="caution">
    <text evidence="3">The sequence shown here is derived from an EMBL/GenBank/DDBJ whole genome shotgun (WGS) entry which is preliminary data.</text>
</comment>
<sequence>MQIKPSSEKIGRIGVPRIIGLALVLTAVATGCGFGLNRHMEDPEQAAAILNVSVPQSASDISSYTDSSAQGNCTDLSFLLPTNQWQNYVENYFREQLRPSAAEGYSCDDPRPPCESRPAGKVSEHLKGEDTIRVDNSSQYRALLVIAECFPGQTLISWKTDDI</sequence>
<keyword evidence="2" id="KW-0812">Transmembrane</keyword>